<proteinExistence type="predicted"/>
<dbReference type="Gene3D" id="1.10.510.10">
    <property type="entry name" value="Transferase(Phosphotransferase) domain 1"/>
    <property type="match status" value="1"/>
</dbReference>
<dbReference type="Proteomes" id="UP000789375">
    <property type="component" value="Unassembled WGS sequence"/>
</dbReference>
<protein>
    <submittedName>
        <fullName evidence="1">6536_t:CDS:1</fullName>
    </submittedName>
</protein>
<dbReference type="SUPFAM" id="SSF56112">
    <property type="entry name" value="Protein kinase-like (PK-like)"/>
    <property type="match status" value="1"/>
</dbReference>
<dbReference type="Gene3D" id="3.30.200.20">
    <property type="entry name" value="Phosphorylase Kinase, domain 1"/>
    <property type="match status" value="1"/>
</dbReference>
<dbReference type="EMBL" id="CAJVPP010005606">
    <property type="protein sequence ID" value="CAG8667728.1"/>
    <property type="molecule type" value="Genomic_DNA"/>
</dbReference>
<feature type="non-terminal residue" evidence="1">
    <location>
        <position position="197"/>
    </location>
</feature>
<keyword evidence="2" id="KW-1185">Reference proteome</keyword>
<evidence type="ECO:0000313" key="1">
    <source>
        <dbReference type="EMBL" id="CAG8667728.1"/>
    </source>
</evidence>
<organism evidence="1 2">
    <name type="scientific">Funneliformis mosseae</name>
    <name type="common">Endomycorrhizal fungus</name>
    <name type="synonym">Glomus mosseae</name>
    <dbReference type="NCBI Taxonomy" id="27381"/>
    <lineage>
        <taxon>Eukaryota</taxon>
        <taxon>Fungi</taxon>
        <taxon>Fungi incertae sedis</taxon>
        <taxon>Mucoromycota</taxon>
        <taxon>Glomeromycotina</taxon>
        <taxon>Glomeromycetes</taxon>
        <taxon>Glomerales</taxon>
        <taxon>Glomeraceae</taxon>
        <taxon>Funneliformis</taxon>
    </lineage>
</organism>
<sequence>MHAYWKNQGCYVALKSFNTNKTTRKNIVKEIKLHKEVDFHSNIIRIFGITSEETVLMWLISSGKRSFYDEDTENDERILNLRIINGERETIICGTPIEYSNLYEQCWKYEPDERPNIQDVVSTLGAIISKNSEMEVSQNQISVQSDTIISLNNSSSSSSQIINWNQKNQKSGEISQMNNNNVSNNFEIIYHHNVESN</sequence>
<comment type="caution">
    <text evidence="1">The sequence shown here is derived from an EMBL/GenBank/DDBJ whole genome shotgun (WGS) entry which is preliminary data.</text>
</comment>
<dbReference type="InterPro" id="IPR011009">
    <property type="entry name" value="Kinase-like_dom_sf"/>
</dbReference>
<reference evidence="1" key="1">
    <citation type="submission" date="2021-06" db="EMBL/GenBank/DDBJ databases">
        <authorList>
            <person name="Kallberg Y."/>
            <person name="Tangrot J."/>
            <person name="Rosling A."/>
        </authorList>
    </citation>
    <scope>NUCLEOTIDE SEQUENCE</scope>
    <source>
        <strain evidence="1">87-6 pot B 2015</strain>
    </source>
</reference>
<name>A0A9N9EBB0_FUNMO</name>
<gene>
    <name evidence="1" type="ORF">FMOSSE_LOCUS12255</name>
</gene>
<accession>A0A9N9EBB0</accession>
<dbReference type="AlphaFoldDB" id="A0A9N9EBB0"/>
<evidence type="ECO:0000313" key="2">
    <source>
        <dbReference type="Proteomes" id="UP000789375"/>
    </source>
</evidence>